<sequence length="200" mass="21248">MPGPDPAAAPDPGAGAGVEAGPGAAREADQAPPRAEEPGRGVRIGVDVGSVRVGVAASDPDGLLAVPVTTLRRDASGRRHKDVDELADIVRDRHAVEVVVGLPRQLSGEEGEAVRRARQYAEVLSTRVAPVPVRLVDERLTTVVAHRRMAERGLRSRARRELVDQEAAVQILQHHLDIRRAREAASRAAPDGAARPQDSV</sequence>
<evidence type="ECO:0000256" key="1">
    <source>
        <dbReference type="ARBA" id="ARBA00022490"/>
    </source>
</evidence>
<feature type="domain" description="YqgF/RNase H-like" evidence="7">
    <location>
        <begin position="41"/>
        <end position="145"/>
    </location>
</feature>
<comment type="subcellular location">
    <subcellularLocation>
        <location evidence="5">Cytoplasm</location>
    </subcellularLocation>
</comment>
<evidence type="ECO:0000256" key="5">
    <source>
        <dbReference type="HAMAP-Rule" id="MF_00651"/>
    </source>
</evidence>
<dbReference type="NCBIfam" id="TIGR00250">
    <property type="entry name" value="RNAse_H_YqgF"/>
    <property type="match status" value="1"/>
</dbReference>
<keyword evidence="2 5" id="KW-0690">Ribosome biogenesis</keyword>
<dbReference type="HAMAP" id="MF_00651">
    <property type="entry name" value="Nuclease_YqgF"/>
    <property type="match status" value="1"/>
</dbReference>
<evidence type="ECO:0000313" key="9">
    <source>
        <dbReference type="Proteomes" id="UP000198802"/>
    </source>
</evidence>
<dbReference type="Proteomes" id="UP000198802">
    <property type="component" value="Unassembled WGS sequence"/>
</dbReference>
<evidence type="ECO:0000256" key="2">
    <source>
        <dbReference type="ARBA" id="ARBA00022517"/>
    </source>
</evidence>
<dbReference type="InterPro" id="IPR012337">
    <property type="entry name" value="RNaseH-like_sf"/>
</dbReference>
<dbReference type="SMART" id="SM00732">
    <property type="entry name" value="YqgFc"/>
    <property type="match status" value="1"/>
</dbReference>
<feature type="region of interest" description="Disordered" evidence="6">
    <location>
        <begin position="1"/>
        <end position="43"/>
    </location>
</feature>
<dbReference type="PANTHER" id="PTHR33317:SF4">
    <property type="entry name" value="POLYNUCLEOTIDYL TRANSFERASE, RIBONUCLEASE H-LIKE SUPERFAMILY PROTEIN"/>
    <property type="match status" value="1"/>
</dbReference>
<dbReference type="AlphaFoldDB" id="A0A0S4QQC9"/>
<dbReference type="GO" id="GO:0000967">
    <property type="term" value="P:rRNA 5'-end processing"/>
    <property type="evidence" value="ECO:0007669"/>
    <property type="project" value="UniProtKB-UniRule"/>
</dbReference>
<dbReference type="InterPro" id="IPR037027">
    <property type="entry name" value="YqgF/RNaseH-like_dom_sf"/>
</dbReference>
<dbReference type="InterPro" id="IPR005227">
    <property type="entry name" value="YqgF"/>
</dbReference>
<dbReference type="CDD" id="cd16964">
    <property type="entry name" value="YqgF"/>
    <property type="match status" value="1"/>
</dbReference>
<dbReference type="Pfam" id="PF03652">
    <property type="entry name" value="RuvX"/>
    <property type="match status" value="1"/>
</dbReference>
<comment type="function">
    <text evidence="5">Could be a nuclease involved in processing of the 5'-end of pre-16S rRNA.</text>
</comment>
<dbReference type="SUPFAM" id="SSF53098">
    <property type="entry name" value="Ribonuclease H-like"/>
    <property type="match status" value="1"/>
</dbReference>
<proteinExistence type="inferred from homology"/>
<dbReference type="Gene3D" id="3.30.420.140">
    <property type="entry name" value="YqgF/RNase H-like domain"/>
    <property type="match status" value="1"/>
</dbReference>
<evidence type="ECO:0000313" key="8">
    <source>
        <dbReference type="EMBL" id="CUU57524.1"/>
    </source>
</evidence>
<reference evidence="9" key="1">
    <citation type="submission" date="2015-11" db="EMBL/GenBank/DDBJ databases">
        <authorList>
            <person name="Varghese N."/>
        </authorList>
    </citation>
    <scope>NUCLEOTIDE SEQUENCE [LARGE SCALE GENOMIC DNA]</scope>
    <source>
        <strain evidence="9">DSM 45899</strain>
    </source>
</reference>
<evidence type="ECO:0000256" key="4">
    <source>
        <dbReference type="ARBA" id="ARBA00022801"/>
    </source>
</evidence>
<keyword evidence="4 5" id="KW-0378">Hydrolase</keyword>
<gene>
    <name evidence="8" type="ORF">Ga0074812_11322</name>
</gene>
<name>A0A0S4QQC9_9ACTN</name>
<dbReference type="GO" id="GO:0016788">
    <property type="term" value="F:hydrolase activity, acting on ester bonds"/>
    <property type="evidence" value="ECO:0007669"/>
    <property type="project" value="UniProtKB-UniRule"/>
</dbReference>
<accession>A0A0S4QQC9</accession>
<dbReference type="GO" id="GO:0005829">
    <property type="term" value="C:cytosol"/>
    <property type="evidence" value="ECO:0007669"/>
    <property type="project" value="TreeGrafter"/>
</dbReference>
<dbReference type="EMBL" id="FAOZ01000013">
    <property type="protein sequence ID" value="CUU57524.1"/>
    <property type="molecule type" value="Genomic_DNA"/>
</dbReference>
<keyword evidence="9" id="KW-1185">Reference proteome</keyword>
<feature type="compositionally biased region" description="Low complexity" evidence="6">
    <location>
        <begin position="186"/>
        <end position="200"/>
    </location>
</feature>
<protein>
    <recommendedName>
        <fullName evidence="5">Putative pre-16S rRNA nuclease</fullName>
        <ecNumber evidence="5">3.1.-.-</ecNumber>
    </recommendedName>
</protein>
<comment type="similarity">
    <text evidence="5">Belongs to the YqgF HJR family.</text>
</comment>
<dbReference type="PANTHER" id="PTHR33317">
    <property type="entry name" value="POLYNUCLEOTIDYL TRANSFERASE, RIBONUCLEASE H-LIKE SUPERFAMILY PROTEIN"/>
    <property type="match status" value="1"/>
</dbReference>
<evidence type="ECO:0000256" key="3">
    <source>
        <dbReference type="ARBA" id="ARBA00022722"/>
    </source>
</evidence>
<dbReference type="EC" id="3.1.-.-" evidence="5"/>
<feature type="region of interest" description="Disordered" evidence="6">
    <location>
        <begin position="181"/>
        <end position="200"/>
    </location>
</feature>
<dbReference type="GO" id="GO:0004518">
    <property type="term" value="F:nuclease activity"/>
    <property type="evidence" value="ECO:0007669"/>
    <property type="project" value="UniProtKB-KW"/>
</dbReference>
<dbReference type="InterPro" id="IPR006641">
    <property type="entry name" value="YqgF/RNaseH-like_dom"/>
</dbReference>
<evidence type="ECO:0000259" key="7">
    <source>
        <dbReference type="SMART" id="SM00732"/>
    </source>
</evidence>
<feature type="compositionally biased region" description="Basic and acidic residues" evidence="6">
    <location>
        <begin position="26"/>
        <end position="40"/>
    </location>
</feature>
<keyword evidence="3 5" id="KW-0540">Nuclease</keyword>
<organism evidence="8 9">
    <name type="scientific">Parafrankia irregularis</name>
    <dbReference type="NCBI Taxonomy" id="795642"/>
    <lineage>
        <taxon>Bacteria</taxon>
        <taxon>Bacillati</taxon>
        <taxon>Actinomycetota</taxon>
        <taxon>Actinomycetes</taxon>
        <taxon>Frankiales</taxon>
        <taxon>Frankiaceae</taxon>
        <taxon>Parafrankia</taxon>
    </lineage>
</organism>
<keyword evidence="1 5" id="KW-0963">Cytoplasm</keyword>
<evidence type="ECO:0000256" key="6">
    <source>
        <dbReference type="SAM" id="MobiDB-lite"/>
    </source>
</evidence>